<feature type="transmembrane region" description="Helical" evidence="2">
    <location>
        <begin position="342"/>
        <end position="363"/>
    </location>
</feature>
<name>A0ABW6FQL9_9ACTN</name>
<feature type="transmembrane region" description="Helical" evidence="2">
    <location>
        <begin position="370"/>
        <end position="391"/>
    </location>
</feature>
<dbReference type="Proteomes" id="UP001598448">
    <property type="component" value="Unassembled WGS sequence"/>
</dbReference>
<evidence type="ECO:0000256" key="2">
    <source>
        <dbReference type="SAM" id="Phobius"/>
    </source>
</evidence>
<gene>
    <name evidence="3" type="ORF">ACFWJN_09765</name>
</gene>
<proteinExistence type="predicted"/>
<feature type="region of interest" description="Disordered" evidence="1">
    <location>
        <begin position="235"/>
        <end position="289"/>
    </location>
</feature>
<accession>A0ABW6FQL9</accession>
<feature type="compositionally biased region" description="Low complexity" evidence="1">
    <location>
        <begin position="100"/>
        <end position="128"/>
    </location>
</feature>
<keyword evidence="2" id="KW-1133">Transmembrane helix</keyword>
<reference evidence="3 4" key="1">
    <citation type="submission" date="2024-09" db="EMBL/GenBank/DDBJ databases">
        <title>The Natural Products Discovery Center: Release of the First 8490 Sequenced Strains for Exploring Actinobacteria Biosynthetic Diversity.</title>
        <authorList>
            <person name="Kalkreuter E."/>
            <person name="Kautsar S.A."/>
            <person name="Yang D."/>
            <person name="Bader C.D."/>
            <person name="Teijaro C.N."/>
            <person name="Fluegel L."/>
            <person name="Davis C.M."/>
            <person name="Simpson J.R."/>
            <person name="Lauterbach L."/>
            <person name="Steele A.D."/>
            <person name="Gui C."/>
            <person name="Meng S."/>
            <person name="Li G."/>
            <person name="Viehrig K."/>
            <person name="Ye F."/>
            <person name="Su P."/>
            <person name="Kiefer A.F."/>
            <person name="Nichols A."/>
            <person name="Cepeda A.J."/>
            <person name="Yan W."/>
            <person name="Fan B."/>
            <person name="Jiang Y."/>
            <person name="Adhikari A."/>
            <person name="Zheng C.-J."/>
            <person name="Schuster L."/>
            <person name="Cowan T.M."/>
            <person name="Smanski M.J."/>
            <person name="Chevrette M.G."/>
            <person name="De Carvalho L.P.S."/>
            <person name="Shen B."/>
        </authorList>
    </citation>
    <scope>NUCLEOTIDE SEQUENCE [LARGE SCALE GENOMIC DNA]</scope>
    <source>
        <strain evidence="3 4">NPDC058348</strain>
    </source>
</reference>
<keyword evidence="2" id="KW-0472">Membrane</keyword>
<feature type="compositionally biased region" description="Low complexity" evidence="1">
    <location>
        <begin position="264"/>
        <end position="277"/>
    </location>
</feature>
<protein>
    <submittedName>
        <fullName evidence="3">Uncharacterized protein</fullName>
    </submittedName>
</protein>
<dbReference type="RefSeq" id="WP_386711524.1">
    <property type="nucleotide sequence ID" value="NZ_JBHXIJ010000048.1"/>
</dbReference>
<comment type="caution">
    <text evidence="3">The sequence shown here is derived from an EMBL/GenBank/DDBJ whole genome shotgun (WGS) entry which is preliminary data.</text>
</comment>
<feature type="compositionally biased region" description="Low complexity" evidence="1">
    <location>
        <begin position="240"/>
        <end position="250"/>
    </location>
</feature>
<keyword evidence="4" id="KW-1185">Reference proteome</keyword>
<organism evidence="3 4">
    <name type="scientific">Streptomyces albidochromogenes</name>
    <dbReference type="NCBI Taxonomy" id="329524"/>
    <lineage>
        <taxon>Bacteria</taxon>
        <taxon>Bacillati</taxon>
        <taxon>Actinomycetota</taxon>
        <taxon>Actinomycetes</taxon>
        <taxon>Kitasatosporales</taxon>
        <taxon>Streptomycetaceae</taxon>
        <taxon>Streptomyces</taxon>
    </lineage>
</organism>
<keyword evidence="2" id="KW-0812">Transmembrane</keyword>
<feature type="transmembrane region" description="Helical" evidence="2">
    <location>
        <begin position="403"/>
        <end position="426"/>
    </location>
</feature>
<dbReference type="EMBL" id="JBHXIJ010000048">
    <property type="protein sequence ID" value="MFD5099243.1"/>
    <property type="molecule type" value="Genomic_DNA"/>
</dbReference>
<evidence type="ECO:0000313" key="4">
    <source>
        <dbReference type="Proteomes" id="UP001598448"/>
    </source>
</evidence>
<evidence type="ECO:0000313" key="3">
    <source>
        <dbReference type="EMBL" id="MFD5099243.1"/>
    </source>
</evidence>
<evidence type="ECO:0000256" key="1">
    <source>
        <dbReference type="SAM" id="MobiDB-lite"/>
    </source>
</evidence>
<sequence>MPPTPSNDDRSQPPDDAAAAYVAAAYAAARDEAAARGARANEAAERATPANGTTERATPASPAPAKGTAERATPADQAAGRVTPAEGTAARVPPRDETAARVAVANEDAARVAAAKAKAAEGNAADAGPQDPDLDSGEEPIRTLLWTAATCRPLEEVAALVSLLRHTGEVNSPGDEALRAAAVARPLDEVRQLVAMLNEAPHEVDEADTTLRAAAVGRPIEDVAQLVSILGHEEGDHARSPAAEPAAARKNPAKTEPVTTPLVGGRDAAARPAAGSERPGGRTAWPTVGTRGAVPSVGDALGDDTPSPALRSVLRWPAAVLLFACGVIHLPTDFAHLRSGGYADALSIAVTVLCLVFGVWLAVRDTVRVWAASAATAIGIVALHALASVGTVDLLESSLGESFAWADAAAVSCAAVGAVLAGSALLRRQKEPDAANGA</sequence>
<feature type="region of interest" description="Disordered" evidence="1">
    <location>
        <begin position="28"/>
        <end position="138"/>
    </location>
</feature>